<dbReference type="OrthoDB" id="267323at2759"/>
<organism evidence="4 5">
    <name type="scientific">Acaulospora morrowiae</name>
    <dbReference type="NCBI Taxonomy" id="94023"/>
    <lineage>
        <taxon>Eukaryota</taxon>
        <taxon>Fungi</taxon>
        <taxon>Fungi incertae sedis</taxon>
        <taxon>Mucoromycota</taxon>
        <taxon>Glomeromycotina</taxon>
        <taxon>Glomeromycetes</taxon>
        <taxon>Diversisporales</taxon>
        <taxon>Acaulosporaceae</taxon>
        <taxon>Acaulospora</taxon>
    </lineage>
</organism>
<dbReference type="InterPro" id="IPR027417">
    <property type="entry name" value="P-loop_NTPase"/>
</dbReference>
<protein>
    <submittedName>
        <fullName evidence="4">6494_t:CDS:1</fullName>
    </submittedName>
</protein>
<name>A0A9N9JNS4_9GLOM</name>
<feature type="domain" description="6-phosphofructo-2-kinase" evidence="3">
    <location>
        <begin position="11"/>
        <end position="76"/>
    </location>
</feature>
<dbReference type="Gene3D" id="3.40.50.300">
    <property type="entry name" value="P-loop containing nucleotide triphosphate hydrolases"/>
    <property type="match status" value="1"/>
</dbReference>
<feature type="non-terminal residue" evidence="4">
    <location>
        <position position="113"/>
    </location>
</feature>
<dbReference type="EMBL" id="CAJVPV010060965">
    <property type="protein sequence ID" value="CAG8790504.1"/>
    <property type="molecule type" value="Genomic_DNA"/>
</dbReference>
<dbReference type="Pfam" id="PF01591">
    <property type="entry name" value="6PF2K"/>
    <property type="match status" value="1"/>
</dbReference>
<proteinExistence type="predicted"/>
<dbReference type="GO" id="GO:0005524">
    <property type="term" value="F:ATP binding"/>
    <property type="evidence" value="ECO:0007669"/>
    <property type="project" value="UniProtKB-KW"/>
</dbReference>
<evidence type="ECO:0000256" key="1">
    <source>
        <dbReference type="ARBA" id="ARBA00022741"/>
    </source>
</evidence>
<evidence type="ECO:0000256" key="2">
    <source>
        <dbReference type="ARBA" id="ARBA00022840"/>
    </source>
</evidence>
<evidence type="ECO:0000313" key="5">
    <source>
        <dbReference type="Proteomes" id="UP000789342"/>
    </source>
</evidence>
<dbReference type="PANTHER" id="PTHR10606:SF44">
    <property type="entry name" value="6-PHOSPHOFRUCTO 2-KINASE_FRUCTOSE 2,6-BISPHOSPHATASE LONG FORM"/>
    <property type="match status" value="1"/>
</dbReference>
<sequence length="113" mass="12740">LGTAANLPPGFFSLENHESAQVRHNIAVECLNEMIEWLEEEGQVGIFDASNTTEERRKEVHDMLISHDIQPVFIGNCLLHCAMVFFMDNVDNSFYDQSQSATSQQSSKTTFEA</sequence>
<feature type="non-terminal residue" evidence="4">
    <location>
        <position position="1"/>
    </location>
</feature>
<dbReference type="InterPro" id="IPR003094">
    <property type="entry name" value="6Pfruct_kin"/>
</dbReference>
<dbReference type="GO" id="GO:0003873">
    <property type="term" value="F:6-phosphofructo-2-kinase activity"/>
    <property type="evidence" value="ECO:0007669"/>
    <property type="project" value="InterPro"/>
</dbReference>
<comment type="caution">
    <text evidence="4">The sequence shown here is derived from an EMBL/GenBank/DDBJ whole genome shotgun (WGS) entry which is preliminary data.</text>
</comment>
<keyword evidence="5" id="KW-1185">Reference proteome</keyword>
<dbReference type="InterPro" id="IPR013079">
    <property type="entry name" value="6Phosfructo_kin"/>
</dbReference>
<evidence type="ECO:0000259" key="3">
    <source>
        <dbReference type="Pfam" id="PF01591"/>
    </source>
</evidence>
<dbReference type="PANTHER" id="PTHR10606">
    <property type="entry name" value="6-PHOSPHOFRUCTO-2-KINASE/FRUCTOSE-2,6-BISPHOSPHATASE"/>
    <property type="match status" value="1"/>
</dbReference>
<dbReference type="GO" id="GO:0006000">
    <property type="term" value="P:fructose metabolic process"/>
    <property type="evidence" value="ECO:0007669"/>
    <property type="project" value="InterPro"/>
</dbReference>
<dbReference type="GO" id="GO:0006003">
    <property type="term" value="P:fructose 2,6-bisphosphate metabolic process"/>
    <property type="evidence" value="ECO:0007669"/>
    <property type="project" value="InterPro"/>
</dbReference>
<keyword evidence="1" id="KW-0547">Nucleotide-binding</keyword>
<dbReference type="AlphaFoldDB" id="A0A9N9JNS4"/>
<dbReference type="GO" id="GO:0004331">
    <property type="term" value="F:fructose-2,6-bisphosphate 2-phosphatase activity"/>
    <property type="evidence" value="ECO:0007669"/>
    <property type="project" value="TreeGrafter"/>
</dbReference>
<keyword evidence="2" id="KW-0067">ATP-binding</keyword>
<accession>A0A9N9JNS4</accession>
<dbReference type="GO" id="GO:0005829">
    <property type="term" value="C:cytosol"/>
    <property type="evidence" value="ECO:0007669"/>
    <property type="project" value="TreeGrafter"/>
</dbReference>
<evidence type="ECO:0000313" key="4">
    <source>
        <dbReference type="EMBL" id="CAG8790504.1"/>
    </source>
</evidence>
<reference evidence="4" key="1">
    <citation type="submission" date="2021-06" db="EMBL/GenBank/DDBJ databases">
        <authorList>
            <person name="Kallberg Y."/>
            <person name="Tangrot J."/>
            <person name="Rosling A."/>
        </authorList>
    </citation>
    <scope>NUCLEOTIDE SEQUENCE</scope>
    <source>
        <strain evidence="4">CL551</strain>
    </source>
</reference>
<dbReference type="Proteomes" id="UP000789342">
    <property type="component" value="Unassembled WGS sequence"/>
</dbReference>
<gene>
    <name evidence="4" type="ORF">AMORRO_LOCUS18097</name>
</gene>